<evidence type="ECO:0000313" key="1">
    <source>
        <dbReference type="EMBL" id="PBK89342.1"/>
    </source>
</evidence>
<dbReference type="Proteomes" id="UP000217790">
    <property type="component" value="Unassembled WGS sequence"/>
</dbReference>
<dbReference type="AlphaFoldDB" id="A0A2H3DD35"/>
<evidence type="ECO:0000313" key="2">
    <source>
        <dbReference type="Proteomes" id="UP000217790"/>
    </source>
</evidence>
<gene>
    <name evidence="1" type="ORF">ARMGADRAFT_1015512</name>
</gene>
<keyword evidence="2" id="KW-1185">Reference proteome</keyword>
<accession>A0A2H3DD35</accession>
<dbReference type="InParanoid" id="A0A2H3DD35"/>
<dbReference type="EMBL" id="KZ293669">
    <property type="protein sequence ID" value="PBK89342.1"/>
    <property type="molecule type" value="Genomic_DNA"/>
</dbReference>
<feature type="non-terminal residue" evidence="1">
    <location>
        <position position="1"/>
    </location>
</feature>
<reference evidence="2" key="1">
    <citation type="journal article" date="2017" name="Nat. Ecol. Evol.">
        <title>Genome expansion and lineage-specific genetic innovations in the forest pathogenic fungi Armillaria.</title>
        <authorList>
            <person name="Sipos G."/>
            <person name="Prasanna A.N."/>
            <person name="Walter M.C."/>
            <person name="O'Connor E."/>
            <person name="Balint B."/>
            <person name="Krizsan K."/>
            <person name="Kiss B."/>
            <person name="Hess J."/>
            <person name="Varga T."/>
            <person name="Slot J."/>
            <person name="Riley R."/>
            <person name="Boka B."/>
            <person name="Rigling D."/>
            <person name="Barry K."/>
            <person name="Lee J."/>
            <person name="Mihaltcheva S."/>
            <person name="LaButti K."/>
            <person name="Lipzen A."/>
            <person name="Waldron R."/>
            <person name="Moloney N.M."/>
            <person name="Sperisen C."/>
            <person name="Kredics L."/>
            <person name="Vagvoelgyi C."/>
            <person name="Patrignani A."/>
            <person name="Fitzpatrick D."/>
            <person name="Nagy I."/>
            <person name="Doyle S."/>
            <person name="Anderson J.B."/>
            <person name="Grigoriev I.V."/>
            <person name="Gueldener U."/>
            <person name="Muensterkoetter M."/>
            <person name="Nagy L.G."/>
        </authorList>
    </citation>
    <scope>NUCLEOTIDE SEQUENCE [LARGE SCALE GENOMIC DNA]</scope>
    <source>
        <strain evidence="2">Ar21-2</strain>
    </source>
</reference>
<feature type="non-terminal residue" evidence="1">
    <location>
        <position position="150"/>
    </location>
</feature>
<proteinExistence type="predicted"/>
<protein>
    <submittedName>
        <fullName evidence="1">Uncharacterized protein</fullName>
    </submittedName>
</protein>
<sequence>CLSGGANLRAKQLDSIPGETVLRADNHVGKSLPKLPDKLNSRNIDNSLARTGFATVLVIRRNLLLRHCLVSSRALPITEGLGTYQTYSHEESKTKKTWKQPVKMDIRLPNLFRDGRRNRCLIAYVLMFMSREDSTDGASMLHYELCRSLE</sequence>
<name>A0A2H3DD35_ARMGA</name>
<organism evidence="1 2">
    <name type="scientific">Armillaria gallica</name>
    <name type="common">Bulbous honey fungus</name>
    <name type="synonym">Armillaria bulbosa</name>
    <dbReference type="NCBI Taxonomy" id="47427"/>
    <lineage>
        <taxon>Eukaryota</taxon>
        <taxon>Fungi</taxon>
        <taxon>Dikarya</taxon>
        <taxon>Basidiomycota</taxon>
        <taxon>Agaricomycotina</taxon>
        <taxon>Agaricomycetes</taxon>
        <taxon>Agaricomycetidae</taxon>
        <taxon>Agaricales</taxon>
        <taxon>Marasmiineae</taxon>
        <taxon>Physalacriaceae</taxon>
        <taxon>Armillaria</taxon>
    </lineage>
</organism>